<dbReference type="GO" id="GO:0008270">
    <property type="term" value="F:zinc ion binding"/>
    <property type="evidence" value="ECO:0007669"/>
    <property type="project" value="UniProtKB-KW"/>
</dbReference>
<feature type="region of interest" description="Disordered" evidence="6">
    <location>
        <begin position="413"/>
        <end position="460"/>
    </location>
</feature>
<reference evidence="9" key="1">
    <citation type="journal article" date="2015" name="PLoS Genet.">
        <title>Genome Sequence and Transcriptome Analyses of Chrysochromulina tobin: Metabolic Tools for Enhanced Algal Fitness in the Prominent Order Prymnesiales (Haptophyceae).</title>
        <authorList>
            <person name="Hovde B.T."/>
            <person name="Deodato C.R."/>
            <person name="Hunsperger H.M."/>
            <person name="Ryken S.A."/>
            <person name="Yost W."/>
            <person name="Jha R.K."/>
            <person name="Patterson J."/>
            <person name="Monnat R.J. Jr."/>
            <person name="Barlow S.B."/>
            <person name="Starkenburg S.R."/>
            <person name="Cattolico R.A."/>
        </authorList>
    </citation>
    <scope>NUCLEOTIDE SEQUENCE</scope>
    <source>
        <strain evidence="9">CCMP291</strain>
    </source>
</reference>
<dbReference type="PROSITE" id="PS52027">
    <property type="entry name" value="ZF_C2HC_C3H"/>
    <property type="match status" value="1"/>
</dbReference>
<dbReference type="InterPro" id="IPR049899">
    <property type="entry name" value="Znf_C2HC_C3H"/>
</dbReference>
<dbReference type="Proteomes" id="UP000037460">
    <property type="component" value="Unassembled WGS sequence"/>
</dbReference>
<evidence type="ECO:0000259" key="7">
    <source>
        <dbReference type="PROSITE" id="PS52027"/>
    </source>
</evidence>
<feature type="non-terminal residue" evidence="8">
    <location>
        <position position="460"/>
    </location>
</feature>
<feature type="domain" description="C2HC/C3H-type" evidence="7">
    <location>
        <begin position="323"/>
        <end position="352"/>
    </location>
</feature>
<evidence type="ECO:0000256" key="4">
    <source>
        <dbReference type="ARBA" id="ARBA00022833"/>
    </source>
</evidence>
<dbReference type="EMBL" id="JWZX01000212">
    <property type="protein sequence ID" value="KOO53477.1"/>
    <property type="molecule type" value="Genomic_DNA"/>
</dbReference>
<keyword evidence="2" id="KW-0677">Repeat</keyword>
<sequence length="460" mass="50992">MDAAPRSAEDVLVEEGGGSEATVVSFDEWPDANVVEETIESWLARLRPSPSDLAAGAAMIASQELYEHRRMLRYVGERSASRMLGEKVGVPPGRDPSVDAAWLYLADPDRRPEYERRAEQAGRAVPPERRADVMRWIAELLTPRGLRRLRALAQELWVHAGSPCSSATGQPITAANVNWSACWACEVHVAGCLLFILVRSMIDKKVVPPSPAMCPITLEMADKSDFRAGIRSRQWSSIHPCMHWCGREVLVRWTADPKNYSQLFGSASLPIHIRRCRDRTCIALDACGLVEPSSPTASNPSSPSSPSAPVLLDEAEALAHAQTLKPCCKCGRTFAPDRLAVHERVCLAGRRSRKASSPTPRTPRSRAWERPRPASKWRQQHEELQAIARAHRRRRPSTTARVGSRQRMLWQHMQQSMRTTGAAPWSVLSPSRPASQSAELSCPRSGSPTRRLSAAERHAI</sequence>
<keyword evidence="4" id="KW-0862">Zinc</keyword>
<gene>
    <name evidence="8" type="ORF">Ctob_015567</name>
</gene>
<comment type="caution">
    <text evidence="8">The sequence shown here is derived from an EMBL/GenBank/DDBJ whole genome shotgun (WGS) entry which is preliminary data.</text>
</comment>
<feature type="compositionally biased region" description="Polar residues" evidence="6">
    <location>
        <begin position="428"/>
        <end position="450"/>
    </location>
</feature>
<evidence type="ECO:0000256" key="2">
    <source>
        <dbReference type="ARBA" id="ARBA00022737"/>
    </source>
</evidence>
<dbReference type="OrthoDB" id="265955at2759"/>
<keyword evidence="9" id="KW-1185">Reference proteome</keyword>
<keyword evidence="3 5" id="KW-0863">Zinc-finger</keyword>
<dbReference type="AlphaFoldDB" id="A0A0M0LRH4"/>
<name>A0A0M0LRH4_9EUKA</name>
<evidence type="ECO:0000256" key="1">
    <source>
        <dbReference type="ARBA" id="ARBA00022723"/>
    </source>
</evidence>
<evidence type="ECO:0000313" key="8">
    <source>
        <dbReference type="EMBL" id="KOO53477.1"/>
    </source>
</evidence>
<dbReference type="Pfam" id="PF13913">
    <property type="entry name" value="zf-C2HC_2"/>
    <property type="match status" value="1"/>
</dbReference>
<dbReference type="InterPro" id="IPR026319">
    <property type="entry name" value="ZC2HC1A/B-like"/>
</dbReference>
<accession>A0A0M0LRH4</accession>
<evidence type="ECO:0000256" key="3">
    <source>
        <dbReference type="ARBA" id="ARBA00022771"/>
    </source>
</evidence>
<evidence type="ECO:0000313" key="9">
    <source>
        <dbReference type="Proteomes" id="UP000037460"/>
    </source>
</evidence>
<evidence type="ECO:0000256" key="5">
    <source>
        <dbReference type="PROSITE-ProRule" id="PRU01371"/>
    </source>
</evidence>
<proteinExistence type="predicted"/>
<dbReference type="PANTHER" id="PTHR13555">
    <property type="entry name" value="C2H2 ZINC FINGER CGI-62-RELATED"/>
    <property type="match status" value="1"/>
</dbReference>
<protein>
    <recommendedName>
        <fullName evidence="7">C2HC/C3H-type domain-containing protein</fullName>
    </recommendedName>
</protein>
<organism evidence="8 9">
    <name type="scientific">Chrysochromulina tobinii</name>
    <dbReference type="NCBI Taxonomy" id="1460289"/>
    <lineage>
        <taxon>Eukaryota</taxon>
        <taxon>Haptista</taxon>
        <taxon>Haptophyta</taxon>
        <taxon>Prymnesiophyceae</taxon>
        <taxon>Prymnesiales</taxon>
        <taxon>Chrysochromulinaceae</taxon>
        <taxon>Chrysochromulina</taxon>
    </lineage>
</organism>
<dbReference type="Gene3D" id="3.30.160.60">
    <property type="entry name" value="Classic Zinc Finger"/>
    <property type="match status" value="1"/>
</dbReference>
<feature type="region of interest" description="Disordered" evidence="6">
    <location>
        <begin position="350"/>
        <end position="379"/>
    </location>
</feature>
<keyword evidence="1" id="KW-0479">Metal-binding</keyword>
<evidence type="ECO:0000256" key="6">
    <source>
        <dbReference type="SAM" id="MobiDB-lite"/>
    </source>
</evidence>